<dbReference type="Proteomes" id="UP001431221">
    <property type="component" value="Unassembled WGS sequence"/>
</dbReference>
<dbReference type="InterPro" id="IPR031475">
    <property type="entry name" value="NBD_C"/>
</dbReference>
<keyword evidence="4 15" id="KW-0418">Kinase</keyword>
<dbReference type="NCBIfam" id="NF043035">
    <property type="entry name" value="OxoTetrKin"/>
    <property type="match status" value="1"/>
</dbReference>
<organism evidence="15 16">
    <name type="scientific">Roseibium sediminicola</name>
    <dbReference type="NCBI Taxonomy" id="2933272"/>
    <lineage>
        <taxon>Bacteria</taxon>
        <taxon>Pseudomonadati</taxon>
        <taxon>Pseudomonadota</taxon>
        <taxon>Alphaproteobacteria</taxon>
        <taxon>Hyphomicrobiales</taxon>
        <taxon>Stappiaceae</taxon>
        <taxon>Roseibium</taxon>
    </lineage>
</organism>
<dbReference type="EMBL" id="JALNMJ010000022">
    <property type="protein sequence ID" value="MCK7615135.1"/>
    <property type="molecule type" value="Genomic_DNA"/>
</dbReference>
<feature type="domain" description="Four-carbon acid sugar kinase nucleotide binding" evidence="14">
    <location>
        <begin position="246"/>
        <end position="399"/>
    </location>
</feature>
<gene>
    <name evidence="15" type="ORF">M0H32_23455</name>
</gene>
<comment type="similarity">
    <text evidence="1">Belongs to the four-carbon acid sugar kinase family.</text>
</comment>
<dbReference type="InterPro" id="IPR010737">
    <property type="entry name" value="4-carb_acid_sugar_kinase_N"/>
</dbReference>
<evidence type="ECO:0000256" key="6">
    <source>
        <dbReference type="ARBA" id="ARBA00023277"/>
    </source>
</evidence>
<name>A0ABT0H0Z0_9HYPH</name>
<accession>A0ABT0H0Z0</accession>
<evidence type="ECO:0000256" key="3">
    <source>
        <dbReference type="ARBA" id="ARBA00022741"/>
    </source>
</evidence>
<protein>
    <recommendedName>
        <fullName evidence="11">3-oxo-tetronate kinase</fullName>
        <ecNumber evidence="10">2.7.1.217</ecNumber>
    </recommendedName>
    <alternativeName>
        <fullName evidence="12">3-dehydrotetronate 4-kinase</fullName>
    </alternativeName>
</protein>
<dbReference type="SUPFAM" id="SSF142764">
    <property type="entry name" value="YgbK-like"/>
    <property type="match status" value="1"/>
</dbReference>
<reference evidence="15" key="1">
    <citation type="submission" date="2022-04" db="EMBL/GenBank/DDBJ databases">
        <title>Roseibium sp. CAU 1639 isolated from mud.</title>
        <authorList>
            <person name="Kim W."/>
        </authorList>
    </citation>
    <scope>NUCLEOTIDE SEQUENCE</scope>
    <source>
        <strain evidence="15">CAU 1639</strain>
    </source>
</reference>
<evidence type="ECO:0000256" key="1">
    <source>
        <dbReference type="ARBA" id="ARBA00005715"/>
    </source>
</evidence>
<evidence type="ECO:0000256" key="2">
    <source>
        <dbReference type="ARBA" id="ARBA00022679"/>
    </source>
</evidence>
<keyword evidence="6" id="KW-0119">Carbohydrate metabolism</keyword>
<dbReference type="RefSeq" id="WP_248158148.1">
    <property type="nucleotide sequence ID" value="NZ_JALNMJ010000022.1"/>
</dbReference>
<evidence type="ECO:0000313" key="16">
    <source>
        <dbReference type="Proteomes" id="UP001431221"/>
    </source>
</evidence>
<dbReference type="InterPro" id="IPR037051">
    <property type="entry name" value="4-carb_acid_sugar_kinase_N_sf"/>
</dbReference>
<comment type="catalytic activity">
    <reaction evidence="7">
        <text>3-dehydro-L-erythronate + ATP = 3-dehydro-4-O-phospho-L-erythronate + ADP + H(+)</text>
        <dbReference type="Rhea" id="RHEA:52552"/>
        <dbReference type="ChEBI" id="CHEBI:15378"/>
        <dbReference type="ChEBI" id="CHEBI:30616"/>
        <dbReference type="ChEBI" id="CHEBI:136592"/>
        <dbReference type="ChEBI" id="CHEBI:136670"/>
        <dbReference type="ChEBI" id="CHEBI:456216"/>
        <dbReference type="EC" id="2.7.1.217"/>
    </reaction>
</comment>
<dbReference type="Pfam" id="PF17042">
    <property type="entry name" value="NBD_C"/>
    <property type="match status" value="1"/>
</dbReference>
<evidence type="ECO:0000256" key="7">
    <source>
        <dbReference type="ARBA" id="ARBA00035898"/>
    </source>
</evidence>
<keyword evidence="5" id="KW-0067">ATP-binding</keyword>
<evidence type="ECO:0000256" key="11">
    <source>
        <dbReference type="ARBA" id="ARBA00039461"/>
    </source>
</evidence>
<evidence type="ECO:0000313" key="15">
    <source>
        <dbReference type="EMBL" id="MCK7615135.1"/>
    </source>
</evidence>
<evidence type="ECO:0000259" key="13">
    <source>
        <dbReference type="Pfam" id="PF07005"/>
    </source>
</evidence>
<dbReference type="GO" id="GO:0016301">
    <property type="term" value="F:kinase activity"/>
    <property type="evidence" value="ECO:0007669"/>
    <property type="project" value="UniProtKB-KW"/>
</dbReference>
<keyword evidence="2" id="KW-0808">Transferase</keyword>
<evidence type="ECO:0000256" key="12">
    <source>
        <dbReference type="ARBA" id="ARBA00041377"/>
    </source>
</evidence>
<keyword evidence="16" id="KW-1185">Reference proteome</keyword>
<feature type="domain" description="Four-carbon acid sugar kinase N-terminal" evidence="13">
    <location>
        <begin position="3"/>
        <end position="224"/>
    </location>
</feature>
<dbReference type="Gene3D" id="3.40.50.10840">
    <property type="entry name" value="Putative sugar-binding, N-terminal domain"/>
    <property type="match status" value="1"/>
</dbReference>
<dbReference type="Pfam" id="PF07005">
    <property type="entry name" value="SBD_N"/>
    <property type="match status" value="1"/>
</dbReference>
<evidence type="ECO:0000256" key="5">
    <source>
        <dbReference type="ARBA" id="ARBA00022840"/>
    </source>
</evidence>
<evidence type="ECO:0000256" key="10">
    <source>
        <dbReference type="ARBA" id="ARBA00039095"/>
    </source>
</evidence>
<comment type="catalytic activity">
    <reaction evidence="8">
        <text>3-dehydro-D-erythronate + ATP = 3-dehydro-4-O-phospho-D-erythronate + ADP + H(+)</text>
        <dbReference type="Rhea" id="RHEA:52556"/>
        <dbReference type="ChEBI" id="CHEBI:15378"/>
        <dbReference type="ChEBI" id="CHEBI:30616"/>
        <dbReference type="ChEBI" id="CHEBI:57958"/>
        <dbReference type="ChEBI" id="CHEBI:136593"/>
        <dbReference type="ChEBI" id="CHEBI:456216"/>
        <dbReference type="EC" id="2.7.1.217"/>
    </reaction>
</comment>
<evidence type="ECO:0000256" key="8">
    <source>
        <dbReference type="ARBA" id="ARBA00036346"/>
    </source>
</evidence>
<dbReference type="EC" id="2.7.1.217" evidence="10"/>
<dbReference type="InterPro" id="IPR050007">
    <property type="entry name" value="OtnK"/>
</dbReference>
<evidence type="ECO:0000259" key="14">
    <source>
        <dbReference type="Pfam" id="PF17042"/>
    </source>
</evidence>
<comment type="function">
    <text evidence="9">Catalyzes the ATP-dependent phosphorylation of 3-oxo-tetronate to 3-oxo-tetronate 4-phosphate.</text>
</comment>
<keyword evidence="3" id="KW-0547">Nucleotide-binding</keyword>
<dbReference type="InterPro" id="IPR042213">
    <property type="entry name" value="NBD_C_sf"/>
</dbReference>
<proteinExistence type="inferred from homology"/>
<comment type="caution">
    <text evidence="15">The sequence shown here is derived from an EMBL/GenBank/DDBJ whole genome shotgun (WGS) entry which is preliminary data.</text>
</comment>
<sequence length="410" mass="42749">MKLGVIADDFTGASDIALMLSEGGMPTAQFVGVPKDPAPASIEAGVVGLKTRTIAVQDAVTQSLKACDWLIEQGCTQIVFKVCSTFDSTDEGNIGPVAEALADRLGETSVLVCPAFPENGRSVYQGHLFVRDELLSESGMQDHPLTPMSDPDIRRVLQRQTTWPVCHVPVSGVWAGPAAINLAASASGKAMIIVDAIRNEDLLTLGRAAGTRRLLIGGSGIALGLPQNFGHAPAASTWTGVPGKAVVFSGSCSRATRGQVEAFRNRAPSRELTADDVVAEKLSLQEIVEWTLRQETTPLIYSSADPEVVAAAQQKYGRERSADAIESLFANLAAALSQAGVNRIVVAGGETSGAVVSGLQADILEIGPKIAPGVPALKVADRPLALALKSGNFGGPDFFSEALAILEGAE</sequence>
<evidence type="ECO:0000256" key="4">
    <source>
        <dbReference type="ARBA" id="ARBA00022777"/>
    </source>
</evidence>
<evidence type="ECO:0000256" key="9">
    <source>
        <dbReference type="ARBA" id="ARBA00037335"/>
    </source>
</evidence>
<dbReference type="Gene3D" id="3.40.980.20">
    <property type="entry name" value="Four-carbon acid sugar kinase, nucleotide binding domain"/>
    <property type="match status" value="1"/>
</dbReference>